<protein>
    <submittedName>
        <fullName evidence="2">Iron ABC transporter substrate-binding protein</fullName>
    </submittedName>
</protein>
<dbReference type="RefSeq" id="WP_189392351.1">
    <property type="nucleotide sequence ID" value="NZ_BMZN01000003.1"/>
</dbReference>
<gene>
    <name evidence="2" type="ORF">GCM10010096_19250</name>
</gene>
<dbReference type="InterPro" id="IPR002491">
    <property type="entry name" value="ABC_transptr_periplasmic_BD"/>
</dbReference>
<organism evidence="2 3">
    <name type="scientific">Alcaligenes pakistanensis</name>
    <dbReference type="NCBI Taxonomy" id="1482717"/>
    <lineage>
        <taxon>Bacteria</taxon>
        <taxon>Pseudomonadati</taxon>
        <taxon>Pseudomonadota</taxon>
        <taxon>Betaproteobacteria</taxon>
        <taxon>Burkholderiales</taxon>
        <taxon>Alcaligenaceae</taxon>
        <taxon>Alcaligenes</taxon>
    </lineage>
</organism>
<evidence type="ECO:0000259" key="1">
    <source>
        <dbReference type="PROSITE" id="PS50983"/>
    </source>
</evidence>
<reference evidence="3" key="1">
    <citation type="journal article" date="2019" name="Int. J. Syst. Evol. Microbiol.">
        <title>The Global Catalogue of Microorganisms (GCM) 10K type strain sequencing project: providing services to taxonomists for standard genome sequencing and annotation.</title>
        <authorList>
            <consortium name="The Broad Institute Genomics Platform"/>
            <consortium name="The Broad Institute Genome Sequencing Center for Infectious Disease"/>
            <person name="Wu L."/>
            <person name="Ma J."/>
        </authorList>
    </citation>
    <scope>NUCLEOTIDE SEQUENCE [LARGE SCALE GENOMIC DNA]</scope>
    <source>
        <strain evidence="3">KCTC 42083</strain>
    </source>
</reference>
<evidence type="ECO:0000313" key="2">
    <source>
        <dbReference type="EMBL" id="GHC47951.1"/>
    </source>
</evidence>
<dbReference type="PANTHER" id="PTHR30535">
    <property type="entry name" value="VITAMIN B12-BINDING PROTEIN"/>
    <property type="match status" value="1"/>
</dbReference>
<name>A0A8H9IQ00_9BURK</name>
<dbReference type="GO" id="GO:0071281">
    <property type="term" value="P:cellular response to iron ion"/>
    <property type="evidence" value="ECO:0007669"/>
    <property type="project" value="TreeGrafter"/>
</dbReference>
<dbReference type="Pfam" id="PF01497">
    <property type="entry name" value="Peripla_BP_2"/>
    <property type="match status" value="1"/>
</dbReference>
<dbReference type="Gene3D" id="1.20.58.2180">
    <property type="match status" value="1"/>
</dbReference>
<keyword evidence="3" id="KW-1185">Reference proteome</keyword>
<accession>A0A8H9IQ00</accession>
<dbReference type="PROSITE" id="PS50983">
    <property type="entry name" value="FE_B12_PBP"/>
    <property type="match status" value="1"/>
</dbReference>
<dbReference type="InterPro" id="IPR050902">
    <property type="entry name" value="ABC_Transporter_SBP"/>
</dbReference>
<dbReference type="PANTHER" id="PTHR30535:SF34">
    <property type="entry name" value="MOLYBDATE-BINDING PROTEIN MOLA"/>
    <property type="match status" value="1"/>
</dbReference>
<dbReference type="Gene3D" id="3.40.50.1980">
    <property type="entry name" value="Nitrogenase molybdenum iron protein domain"/>
    <property type="match status" value="2"/>
</dbReference>
<dbReference type="SUPFAM" id="SSF53807">
    <property type="entry name" value="Helical backbone' metal receptor"/>
    <property type="match status" value="1"/>
</dbReference>
<sequence>MKRRDVLRALAALPILAPHARLLAQSEQVGASAAINLHLSVAGKLPDPAQVRRVVAAGPPASVLAYCIAPHTLLGWPFQLAPAAQELMVQAGFSLPYLGRLAGRGSTLSLESLLALKPDMVLDIGDVNPYYESAAKAVQEQTGVPYVLMDGRLNDSPAQLRQAGHLLGQVDRGQQLAQHAQVILDQAHQAARPRAKGLKAYLARGNDGLETGMGQSIHTEVLRLCGLTVMGDAQNDNRLGRISYEQLLAWDPDILFAQDDAFFELARTQAPWNQLKALREGRLYRVPALPFGWLDGPPGINRLAGVIWLSALLEGSDAMPRMLLELQDFYSVFYGMSLDSEQIKRLVQGLDPLGSQQSS</sequence>
<evidence type="ECO:0000313" key="3">
    <source>
        <dbReference type="Proteomes" id="UP000608923"/>
    </source>
</evidence>
<dbReference type="EMBL" id="BMZN01000003">
    <property type="protein sequence ID" value="GHC47951.1"/>
    <property type="molecule type" value="Genomic_DNA"/>
</dbReference>
<dbReference type="AlphaFoldDB" id="A0A8H9IQ00"/>
<dbReference type="Proteomes" id="UP000608923">
    <property type="component" value="Unassembled WGS sequence"/>
</dbReference>
<comment type="caution">
    <text evidence="2">The sequence shown here is derived from an EMBL/GenBank/DDBJ whole genome shotgun (WGS) entry which is preliminary data.</text>
</comment>
<feature type="domain" description="Fe/B12 periplasmic-binding" evidence="1">
    <location>
        <begin position="53"/>
        <end position="317"/>
    </location>
</feature>
<proteinExistence type="predicted"/>